<accession>A0A9D4LTB3</accession>
<evidence type="ECO:0000313" key="1">
    <source>
        <dbReference type="EMBL" id="KAH3862481.1"/>
    </source>
</evidence>
<reference evidence="1" key="1">
    <citation type="journal article" date="2019" name="bioRxiv">
        <title>The Genome of the Zebra Mussel, Dreissena polymorpha: A Resource for Invasive Species Research.</title>
        <authorList>
            <person name="McCartney M.A."/>
            <person name="Auch B."/>
            <person name="Kono T."/>
            <person name="Mallez S."/>
            <person name="Zhang Y."/>
            <person name="Obille A."/>
            <person name="Becker A."/>
            <person name="Abrahante J.E."/>
            <person name="Garbe J."/>
            <person name="Badalamenti J.P."/>
            <person name="Herman A."/>
            <person name="Mangelson H."/>
            <person name="Liachko I."/>
            <person name="Sullivan S."/>
            <person name="Sone E.D."/>
            <person name="Koren S."/>
            <person name="Silverstein K.A.T."/>
            <person name="Beckman K.B."/>
            <person name="Gohl D.M."/>
        </authorList>
    </citation>
    <scope>NUCLEOTIDE SEQUENCE</scope>
    <source>
        <strain evidence="1">Duluth1</strain>
        <tissue evidence="1">Whole animal</tissue>
    </source>
</reference>
<dbReference type="Proteomes" id="UP000828390">
    <property type="component" value="Unassembled WGS sequence"/>
</dbReference>
<comment type="caution">
    <text evidence="1">The sequence shown here is derived from an EMBL/GenBank/DDBJ whole genome shotgun (WGS) entry which is preliminary data.</text>
</comment>
<sequence length="81" mass="9065">MMQLTSCDIQLSQVLHGGRKVGQQPVCVVASALYLNPTVPCQYRRYHHAVDGDLLDRTCKKPKQKCLSYCLTGTQMLKPSL</sequence>
<gene>
    <name evidence="1" type="ORF">DPMN_025448</name>
</gene>
<proteinExistence type="predicted"/>
<evidence type="ECO:0000313" key="2">
    <source>
        <dbReference type="Proteomes" id="UP000828390"/>
    </source>
</evidence>
<organism evidence="1 2">
    <name type="scientific">Dreissena polymorpha</name>
    <name type="common">Zebra mussel</name>
    <name type="synonym">Mytilus polymorpha</name>
    <dbReference type="NCBI Taxonomy" id="45954"/>
    <lineage>
        <taxon>Eukaryota</taxon>
        <taxon>Metazoa</taxon>
        <taxon>Spiralia</taxon>
        <taxon>Lophotrochozoa</taxon>
        <taxon>Mollusca</taxon>
        <taxon>Bivalvia</taxon>
        <taxon>Autobranchia</taxon>
        <taxon>Heteroconchia</taxon>
        <taxon>Euheterodonta</taxon>
        <taxon>Imparidentia</taxon>
        <taxon>Neoheterodontei</taxon>
        <taxon>Myida</taxon>
        <taxon>Dreissenoidea</taxon>
        <taxon>Dreissenidae</taxon>
        <taxon>Dreissena</taxon>
    </lineage>
</organism>
<dbReference type="AlphaFoldDB" id="A0A9D4LTB3"/>
<name>A0A9D4LTB3_DREPO</name>
<keyword evidence="2" id="KW-1185">Reference proteome</keyword>
<dbReference type="EMBL" id="JAIWYP010000002">
    <property type="protein sequence ID" value="KAH3862481.1"/>
    <property type="molecule type" value="Genomic_DNA"/>
</dbReference>
<protein>
    <submittedName>
        <fullName evidence="1">Uncharacterized protein</fullName>
    </submittedName>
</protein>
<reference evidence="1" key="2">
    <citation type="submission" date="2020-11" db="EMBL/GenBank/DDBJ databases">
        <authorList>
            <person name="McCartney M.A."/>
            <person name="Auch B."/>
            <person name="Kono T."/>
            <person name="Mallez S."/>
            <person name="Becker A."/>
            <person name="Gohl D.M."/>
            <person name="Silverstein K.A.T."/>
            <person name="Koren S."/>
            <person name="Bechman K.B."/>
            <person name="Herman A."/>
            <person name="Abrahante J.E."/>
            <person name="Garbe J."/>
        </authorList>
    </citation>
    <scope>NUCLEOTIDE SEQUENCE</scope>
    <source>
        <strain evidence="1">Duluth1</strain>
        <tissue evidence="1">Whole animal</tissue>
    </source>
</reference>